<evidence type="ECO:0000313" key="4">
    <source>
        <dbReference type="Proteomes" id="UP000037784"/>
    </source>
</evidence>
<organism evidence="2 4">
    <name type="scientific">Ardenticatena maritima</name>
    <dbReference type="NCBI Taxonomy" id="872965"/>
    <lineage>
        <taxon>Bacteria</taxon>
        <taxon>Bacillati</taxon>
        <taxon>Chloroflexota</taxon>
        <taxon>Ardenticatenia</taxon>
        <taxon>Ardenticatenales</taxon>
        <taxon>Ardenticatenaceae</taxon>
        <taxon>Ardenticatena</taxon>
    </lineage>
</organism>
<dbReference type="InterPro" id="IPR052541">
    <property type="entry name" value="SQRD"/>
</dbReference>
<dbReference type="PANTHER" id="PTHR43755">
    <property type="match status" value="1"/>
</dbReference>
<feature type="domain" description="FAD/NAD(P)-binding" evidence="1">
    <location>
        <begin position="3"/>
        <end position="126"/>
    </location>
</feature>
<dbReference type="RefSeq" id="WP_054492862.1">
    <property type="nucleotide sequence ID" value="NZ_BBZA01000104.1"/>
</dbReference>
<dbReference type="InterPro" id="IPR023753">
    <property type="entry name" value="FAD/NAD-binding_dom"/>
</dbReference>
<evidence type="ECO:0000313" key="5">
    <source>
        <dbReference type="Proteomes" id="UP000050502"/>
    </source>
</evidence>
<dbReference type="Proteomes" id="UP000050502">
    <property type="component" value="Unassembled WGS sequence"/>
</dbReference>
<dbReference type="Gene3D" id="3.50.50.60">
    <property type="entry name" value="FAD/NAD(P)-binding domain"/>
    <property type="match status" value="2"/>
</dbReference>
<dbReference type="Proteomes" id="UP000037784">
    <property type="component" value="Unassembled WGS sequence"/>
</dbReference>
<dbReference type="Pfam" id="PF07992">
    <property type="entry name" value="Pyr_redox_2"/>
    <property type="match status" value="1"/>
</dbReference>
<reference evidence="2 4" key="1">
    <citation type="journal article" date="2015" name="Genome Announc.">
        <title>Draft Genome Sequence of a Heterotrophic Facultative Anaerobic Thermophilic Bacterium, Ardenticatena maritima Strain 110ST.</title>
        <authorList>
            <person name="Kawaichi S."/>
            <person name="Yoshida T."/>
            <person name="Sako Y."/>
            <person name="Nakamura R."/>
        </authorList>
    </citation>
    <scope>NUCLEOTIDE SEQUENCE [LARGE SCALE GENOMIC DNA]</scope>
    <source>
        <strain evidence="2 4">110S</strain>
    </source>
</reference>
<accession>A0A0M9UCI9</accession>
<dbReference type="InterPro" id="IPR036188">
    <property type="entry name" value="FAD/NAD-bd_sf"/>
</dbReference>
<dbReference type="FunCoup" id="A0A0M9UCI9">
    <property type="interactions" value="234"/>
</dbReference>
<name>A0A0M9UCI9_9CHLR</name>
<dbReference type="OrthoDB" id="9781621at2"/>
<protein>
    <submittedName>
        <fullName evidence="2 3">Oxidoreductase</fullName>
    </submittedName>
</protein>
<evidence type="ECO:0000259" key="1">
    <source>
        <dbReference type="Pfam" id="PF07992"/>
    </source>
</evidence>
<evidence type="ECO:0000313" key="3">
    <source>
        <dbReference type="EMBL" id="KPL89480.1"/>
    </source>
</evidence>
<dbReference type="PANTHER" id="PTHR43755:SF1">
    <property type="entry name" value="FAD-DEPENDENT PYRIDINE NUCLEOTIDE-DISULPHIDE OXIDOREDUCTASE"/>
    <property type="match status" value="1"/>
</dbReference>
<dbReference type="InParanoid" id="A0A0M9UCI9"/>
<keyword evidence="4" id="KW-1185">Reference proteome</keyword>
<reference evidence="3 5" key="2">
    <citation type="submission" date="2015-07" db="EMBL/GenBank/DDBJ databases">
        <title>Whole genome sequence of Ardenticatena maritima DSM 23922.</title>
        <authorList>
            <person name="Hemp J."/>
            <person name="Ward L.M."/>
            <person name="Pace L.A."/>
            <person name="Fischer W.W."/>
        </authorList>
    </citation>
    <scope>NUCLEOTIDE SEQUENCE [LARGE SCALE GENOMIC DNA]</scope>
    <source>
        <strain evidence="3 5">110S</strain>
    </source>
</reference>
<dbReference type="GO" id="GO:0016491">
    <property type="term" value="F:oxidoreductase activity"/>
    <property type="evidence" value="ECO:0007669"/>
    <property type="project" value="InterPro"/>
</dbReference>
<evidence type="ECO:0000313" key="2">
    <source>
        <dbReference type="EMBL" id="GAP62987.1"/>
    </source>
</evidence>
<dbReference type="AlphaFoldDB" id="A0A0M9UCI9"/>
<dbReference type="EMBL" id="BBZA01000104">
    <property type="protein sequence ID" value="GAP62987.1"/>
    <property type="molecule type" value="Genomic_DNA"/>
</dbReference>
<dbReference type="PATRIC" id="fig|872965.6.peg.623"/>
<proteinExistence type="predicted"/>
<reference evidence="4" key="3">
    <citation type="submission" date="2015-08" db="EMBL/GenBank/DDBJ databases">
        <title>Draft Genome Sequence of a Heterotrophic Facultative Anaerobic Bacterium Ardenticatena maritima Strain 110S.</title>
        <authorList>
            <person name="Kawaichi S."/>
            <person name="Yoshida T."/>
            <person name="Sako Y."/>
            <person name="Nakamura R."/>
        </authorList>
    </citation>
    <scope>NUCLEOTIDE SEQUENCE [LARGE SCALE GENOMIC DNA]</scope>
    <source>
        <strain evidence="4">110S</strain>
    </source>
</reference>
<dbReference type="SUPFAM" id="SSF51905">
    <property type="entry name" value="FAD/NAD(P)-binding domain"/>
    <property type="match status" value="2"/>
</dbReference>
<comment type="caution">
    <text evidence="2">The sequence shown here is derived from an EMBL/GenBank/DDBJ whole genome shotgun (WGS) entry which is preliminary data.</text>
</comment>
<dbReference type="EMBL" id="LGKN01000003">
    <property type="protein sequence ID" value="KPL89480.1"/>
    <property type="molecule type" value="Genomic_DNA"/>
</dbReference>
<gene>
    <name evidence="2" type="primary">sqr</name>
    <name evidence="2" type="ORF">ARMA_1409</name>
    <name evidence="3" type="ORF">SE16_03320</name>
</gene>
<sequence>MKRIVILGAGTAGTMLANRLARMPEMDDWRITVVDATREHYYQPGFLLLPFGVYGKDDVVRPKRYYLPAGAELIFAEVDRIRPDQKVVELMDGRKVAYDVLVIATGSHIHPEETPGLMEHEWHKTIHTFYDFEGAVALADALRHFKEGRLVLNVAEMPIKCPVAPLEFVFLADWYFTHRGLRDRVEIVYTTPLPGAFTKPKATEMLGTMLEERGIRVVPEFNVMEVDPDARILRSYDEQEVEYDLLVSIPVHMGADAIARSEMGDELNFVPTDRHTLLAKGYDDIFVLGDATDLPASKAGSVAHFEVDVFMENFRRYLDGLELLPLFDGHSNCFIETGYGKGVLIDFNYDVEPLPGMFPLPGVGPMPLLKESRVNHWGKLMFHWMYWNILLKGRELPIPARMSMAGKRL</sequence>
<dbReference type="STRING" id="872965.SE16_03320"/>